<organism evidence="3 4">
    <name type="scientific">Butyrivibrio hungatei</name>
    <dbReference type="NCBI Taxonomy" id="185008"/>
    <lineage>
        <taxon>Bacteria</taxon>
        <taxon>Bacillati</taxon>
        <taxon>Bacillota</taxon>
        <taxon>Clostridia</taxon>
        <taxon>Lachnospirales</taxon>
        <taxon>Lachnospiraceae</taxon>
        <taxon>Butyrivibrio</taxon>
    </lineage>
</organism>
<dbReference type="PANTHER" id="PTHR21240:SF28">
    <property type="entry name" value="ISO-OROTATE DECARBOXYLASE (EUROFUNG)"/>
    <property type="match status" value="1"/>
</dbReference>
<evidence type="ECO:0000259" key="2">
    <source>
        <dbReference type="Pfam" id="PF04909"/>
    </source>
</evidence>
<gene>
    <name evidence="3" type="ORF">SAMN02910451_01927</name>
</gene>
<dbReference type="InterPro" id="IPR006680">
    <property type="entry name" value="Amidohydro-rel"/>
</dbReference>
<evidence type="ECO:0000313" key="4">
    <source>
        <dbReference type="Proteomes" id="UP000183047"/>
    </source>
</evidence>
<keyword evidence="4" id="KW-1185">Reference proteome</keyword>
<proteinExistence type="predicted"/>
<feature type="domain" description="Amidohydrolase-related" evidence="2">
    <location>
        <begin position="3"/>
        <end position="280"/>
    </location>
</feature>
<evidence type="ECO:0000313" key="3">
    <source>
        <dbReference type="EMBL" id="SCY26207.1"/>
    </source>
</evidence>
<dbReference type="InterPro" id="IPR032466">
    <property type="entry name" value="Metal_Hydrolase"/>
</dbReference>
<dbReference type="PANTHER" id="PTHR21240">
    <property type="entry name" value="2-AMINO-3-CARBOXYLMUCONATE-6-SEMIALDEHYDE DECARBOXYLASE"/>
    <property type="match status" value="1"/>
</dbReference>
<dbReference type="CDD" id="cd01292">
    <property type="entry name" value="metallo-dependent_hydrolases"/>
    <property type="match status" value="1"/>
</dbReference>
<dbReference type="SUPFAM" id="SSF51556">
    <property type="entry name" value="Metallo-dependent hydrolases"/>
    <property type="match status" value="1"/>
</dbReference>
<accession>A0A1G5EGX2</accession>
<dbReference type="GO" id="GO:0019748">
    <property type="term" value="P:secondary metabolic process"/>
    <property type="evidence" value="ECO:0007669"/>
    <property type="project" value="TreeGrafter"/>
</dbReference>
<dbReference type="RefSeq" id="WP_074462511.1">
    <property type="nucleotide sequence ID" value="NZ_FMUR01000011.1"/>
</dbReference>
<dbReference type="GO" id="GO:0005737">
    <property type="term" value="C:cytoplasm"/>
    <property type="evidence" value="ECO:0007669"/>
    <property type="project" value="TreeGrafter"/>
</dbReference>
<dbReference type="Proteomes" id="UP000183047">
    <property type="component" value="Unassembled WGS sequence"/>
</dbReference>
<dbReference type="AlphaFoldDB" id="A0A1G5EGX2"/>
<reference evidence="4" key="1">
    <citation type="submission" date="2016-10" db="EMBL/GenBank/DDBJ databases">
        <authorList>
            <person name="Varghese N."/>
            <person name="Submissions S."/>
        </authorList>
    </citation>
    <scope>NUCLEOTIDE SEQUENCE [LARGE SCALE GENOMIC DNA]</scope>
    <source>
        <strain evidence="4">XBD2006</strain>
    </source>
</reference>
<dbReference type="GO" id="GO:0016831">
    <property type="term" value="F:carboxy-lyase activity"/>
    <property type="evidence" value="ECO:0007669"/>
    <property type="project" value="InterPro"/>
</dbReference>
<dbReference type="InterPro" id="IPR032465">
    <property type="entry name" value="ACMSD"/>
</dbReference>
<protein>
    <recommendedName>
        <fullName evidence="2">Amidohydrolase-related domain-containing protein</fullName>
    </recommendedName>
</protein>
<sequence length="281" mass="31087">MIIDFHTHTFPDSIAARAVDSLSKEAHIVPHTDGTVSGLLDSMDKGGIDMSVLLPVATASSQVESINDKALRNNEKYGDRLCSFGCIHPEYSRFKEELRRLKNNGIKGIKIHPVYQNKDIDSKTFLDIIYAACENDLIVITHAGLDIGFPGVVRCSPKMCRNVINTIGEFKFVLAHMGGWRNWDEVPLYLEDTTAFLDTSFSSGRIQALSDGYWDDKDTGMLDADGFMKLVNAFGSDRLLFGSDSPWSDQKEATTFIKGLPIDENDATKILSGNACQLLGR</sequence>
<keyword evidence="1" id="KW-0456">Lyase</keyword>
<name>A0A1G5EGX2_9FIRM</name>
<evidence type="ECO:0000256" key="1">
    <source>
        <dbReference type="ARBA" id="ARBA00023239"/>
    </source>
</evidence>
<dbReference type="Pfam" id="PF04909">
    <property type="entry name" value="Amidohydro_2"/>
    <property type="match status" value="1"/>
</dbReference>
<dbReference type="GO" id="GO:0016787">
    <property type="term" value="F:hydrolase activity"/>
    <property type="evidence" value="ECO:0007669"/>
    <property type="project" value="InterPro"/>
</dbReference>
<dbReference type="OrthoDB" id="9771932at2"/>
<dbReference type="EMBL" id="FMUR01000011">
    <property type="protein sequence ID" value="SCY26207.1"/>
    <property type="molecule type" value="Genomic_DNA"/>
</dbReference>
<dbReference type="Gene3D" id="3.20.20.140">
    <property type="entry name" value="Metal-dependent hydrolases"/>
    <property type="match status" value="1"/>
</dbReference>